<evidence type="ECO:0008006" key="4">
    <source>
        <dbReference type="Google" id="ProtNLM"/>
    </source>
</evidence>
<protein>
    <recommendedName>
        <fullName evidence="4">Transposase IS4-like domain-containing protein</fullName>
    </recommendedName>
</protein>
<dbReference type="STRING" id="1520.LF65_05106"/>
<dbReference type="AlphaFoldDB" id="A0A0B5QTN4"/>
<dbReference type="Proteomes" id="UP000031866">
    <property type="component" value="Chromosome"/>
</dbReference>
<evidence type="ECO:0000313" key="1">
    <source>
        <dbReference type="EMBL" id="AJH01632.1"/>
    </source>
</evidence>
<proteinExistence type="predicted"/>
<evidence type="ECO:0000313" key="3">
    <source>
        <dbReference type="Proteomes" id="UP000031866"/>
    </source>
</evidence>
<reference evidence="2" key="3">
    <citation type="submission" date="2020-05" db="EMBL/GenBank/DDBJ databases">
        <title>Genomic insights into acetone-butanol-ethanol (ABE) fermentation by sequencing solventogenic clostridia strains.</title>
        <authorList>
            <person name="Brown S."/>
        </authorList>
    </citation>
    <scope>NUCLEOTIDE SEQUENCE</scope>
    <source>
        <strain evidence="2">DJ126</strain>
    </source>
</reference>
<dbReference type="KEGG" id="cbei:LF65_05106"/>
<gene>
    <name evidence="2" type="ORF">DFH45_002504</name>
    <name evidence="1" type="ORF">LF65_05106</name>
</gene>
<evidence type="ECO:0000313" key="2">
    <source>
        <dbReference type="EMBL" id="NRV09541.1"/>
    </source>
</evidence>
<dbReference type="OrthoDB" id="2519014at2"/>
<dbReference type="EMBL" id="JABSXK010000001">
    <property type="protein sequence ID" value="NRV09541.1"/>
    <property type="molecule type" value="Genomic_DNA"/>
</dbReference>
<name>A0A0B5QTN4_CLOBE</name>
<accession>A0A0B5QTN4</accession>
<reference evidence="1" key="2">
    <citation type="submission" date="2016-02" db="EMBL/GenBank/DDBJ databases">
        <title>Genome sequence of Clostridium beijerinckii strain 59B.</title>
        <authorList>
            <person name="Little G.T."/>
            <person name="Minton N.P."/>
        </authorList>
    </citation>
    <scope>NUCLEOTIDE SEQUENCE</scope>
    <source>
        <strain evidence="1">NCIMB 14988</strain>
    </source>
</reference>
<dbReference type="RefSeq" id="WP_052483003.1">
    <property type="nucleotide sequence ID" value="NZ_CP010086.2"/>
</dbReference>
<reference evidence="3" key="1">
    <citation type="submission" date="2014-12" db="EMBL/GenBank/DDBJ databases">
        <title>Genome sequence of Clostridium beijerinckii strain 59B.</title>
        <authorList>
            <person name="Little G.T."/>
            <person name="Minton N.P."/>
        </authorList>
    </citation>
    <scope>NUCLEOTIDE SEQUENCE [LARGE SCALE GENOMIC DNA]</scope>
    <source>
        <strain evidence="3">59B</strain>
    </source>
</reference>
<sequence>MSKIELTKKLIATLPKPENKGYVLADSWYSCKDIYNASEKAGYSYIGSLKTNRIIFSQDNEKLGIKLYKFAALLNIAYL</sequence>
<dbReference type="Proteomes" id="UP000821656">
    <property type="component" value="Unassembled WGS sequence"/>
</dbReference>
<organism evidence="1 3">
    <name type="scientific">Clostridium beijerinckii</name>
    <name type="common">Clostridium MP</name>
    <dbReference type="NCBI Taxonomy" id="1520"/>
    <lineage>
        <taxon>Bacteria</taxon>
        <taxon>Bacillati</taxon>
        <taxon>Bacillota</taxon>
        <taxon>Clostridia</taxon>
        <taxon>Eubacteriales</taxon>
        <taxon>Clostridiaceae</taxon>
        <taxon>Clostridium</taxon>
    </lineage>
</organism>
<dbReference type="EMBL" id="CP010086">
    <property type="protein sequence ID" value="AJH01632.1"/>
    <property type="molecule type" value="Genomic_DNA"/>
</dbReference>